<evidence type="ECO:0000256" key="1">
    <source>
        <dbReference type="ARBA" id="ARBA00022737"/>
    </source>
</evidence>
<dbReference type="EMBL" id="JAGTXO010000056">
    <property type="protein sequence ID" value="KAG8458135.1"/>
    <property type="molecule type" value="Genomic_DNA"/>
</dbReference>
<organism evidence="5 7">
    <name type="scientific">Diacronema lutheri</name>
    <name type="common">Unicellular marine alga</name>
    <name type="synonym">Monochrysis lutheri</name>
    <dbReference type="NCBI Taxonomy" id="2081491"/>
    <lineage>
        <taxon>Eukaryota</taxon>
        <taxon>Haptista</taxon>
        <taxon>Haptophyta</taxon>
        <taxon>Pavlovophyceae</taxon>
        <taxon>Pavlovales</taxon>
        <taxon>Pavlovaceae</taxon>
        <taxon>Diacronema</taxon>
    </lineage>
</organism>
<dbReference type="InterPro" id="IPR036770">
    <property type="entry name" value="Ankyrin_rpt-contain_sf"/>
</dbReference>
<dbReference type="PANTHER" id="PTHR24171">
    <property type="entry name" value="ANKYRIN REPEAT DOMAIN-CONTAINING PROTEIN 39-RELATED"/>
    <property type="match status" value="1"/>
</dbReference>
<dbReference type="PRINTS" id="PR01415">
    <property type="entry name" value="ANKYRIN"/>
</dbReference>
<reference evidence="5" key="1">
    <citation type="submission" date="2021-05" db="EMBL/GenBank/DDBJ databases">
        <title>The genome of the haptophyte Pavlova lutheri (Diacronema luteri, Pavlovales) - a model for lipid biosynthesis in eukaryotic algae.</title>
        <authorList>
            <person name="Hulatt C.J."/>
            <person name="Posewitz M.C."/>
        </authorList>
    </citation>
    <scope>NUCLEOTIDE SEQUENCE</scope>
    <source>
        <strain evidence="5">NIVA-4/92</strain>
    </source>
</reference>
<keyword evidence="7" id="KW-1185">Reference proteome</keyword>
<dbReference type="SUPFAM" id="SSF48403">
    <property type="entry name" value="Ankyrin repeat"/>
    <property type="match status" value="1"/>
</dbReference>
<dbReference type="PROSITE" id="PS50088">
    <property type="entry name" value="ANK_REPEAT"/>
    <property type="match status" value="2"/>
</dbReference>
<evidence type="ECO:0008006" key="8">
    <source>
        <dbReference type="Google" id="ProtNLM"/>
    </source>
</evidence>
<dbReference type="PROSITE" id="PS50297">
    <property type="entry name" value="ANK_REP_REGION"/>
    <property type="match status" value="2"/>
</dbReference>
<protein>
    <recommendedName>
        <fullName evidence="8">ANK_REP_REGION domain-containing protein</fullName>
    </recommendedName>
</protein>
<feature type="region of interest" description="Disordered" evidence="4">
    <location>
        <begin position="636"/>
        <end position="690"/>
    </location>
</feature>
<dbReference type="SMART" id="SM00248">
    <property type="entry name" value="ANK"/>
    <property type="match status" value="2"/>
</dbReference>
<dbReference type="PROSITE" id="PS50096">
    <property type="entry name" value="IQ"/>
    <property type="match status" value="1"/>
</dbReference>
<sequence>MAGTSLAVEDGFSTLSLAVGHLLLQPTAAPDAHALRLWVTIDTSGVTEPLATDRKRPAEPADSADASGAAAPLAVFFGFRQSFRVAHGGAMHEALLGLLRHSRVDDCVFEFTLHGLARGGQRVPLGSFVVPLQQLAKAGKDVRDESMLLHVAGRVTGSLRVSVEGVSRLERAVDAPPAAARACGGRAAAACGASGGGGGGGGGGANGTAQLAARALPTPPSAGGAYARVAAGALCLQVLVTDVTLGSDHLRALSEGGGGSGDARAEAGGRAAARARRRHAQPPDAPAARADHRAAMPDSLWVEVDLRSLCGTLLRSPSVAVPARHAALGGSYVPIGYAQTVPLDGADGALAGARLLERLASARRADELRALVRVWAVLPGSGVRCIAIGTLSALAVLLHETDLLGIAVPLKRPRRADAPTKDAAPAKPAAECSLLPAVDGPTVGVATCSLVALDALRTFSARAVGLLRSERRSGGAQIGDARAVPKPVADRLEREALLGAAHAGDVGALRALLARPAAHAGGHSAVDVNRAADSGGHTPLHWAAANGHTSAVRLLLLEAVPRADPNAANLIGATPLHLAAAWGRISAARALLAAGARADARTLAGKTTVVVACAHAGDERERARMRALLEGGAERARAEERAEAEEAAQRGAHEQRERGAASARADAAAAARIQASYRGTRARRRPAPHL</sequence>
<dbReference type="Proteomes" id="UP000751190">
    <property type="component" value="Unassembled WGS sequence"/>
</dbReference>
<keyword evidence="2 3" id="KW-0040">ANK repeat</keyword>
<feature type="compositionally biased region" description="Basic and acidic residues" evidence="4">
    <location>
        <begin position="647"/>
        <end position="659"/>
    </location>
</feature>
<dbReference type="InterPro" id="IPR002110">
    <property type="entry name" value="Ankyrin_rpt"/>
</dbReference>
<evidence type="ECO:0000256" key="2">
    <source>
        <dbReference type="ARBA" id="ARBA00023043"/>
    </source>
</evidence>
<feature type="repeat" description="ANK" evidence="3">
    <location>
        <begin position="535"/>
        <end position="556"/>
    </location>
</feature>
<dbReference type="EMBL" id="JAGTXO010000056">
    <property type="protein sequence ID" value="KAG8458159.1"/>
    <property type="molecule type" value="Genomic_DNA"/>
</dbReference>
<dbReference type="Pfam" id="PF12796">
    <property type="entry name" value="Ank_2"/>
    <property type="match status" value="1"/>
</dbReference>
<keyword evidence="1" id="KW-0677">Repeat</keyword>
<proteinExistence type="predicted"/>
<name>A0A8J6C5H4_DIALT</name>
<dbReference type="GO" id="GO:0085020">
    <property type="term" value="P:protein K6-linked ubiquitination"/>
    <property type="evidence" value="ECO:0007669"/>
    <property type="project" value="TreeGrafter"/>
</dbReference>
<dbReference type="Gene3D" id="1.25.40.20">
    <property type="entry name" value="Ankyrin repeat-containing domain"/>
    <property type="match status" value="2"/>
</dbReference>
<dbReference type="OrthoDB" id="20872at2759"/>
<feature type="repeat" description="ANK" evidence="3">
    <location>
        <begin position="571"/>
        <end position="603"/>
    </location>
</feature>
<gene>
    <name evidence="5" type="ORF">KFE25_011666</name>
    <name evidence="6" type="ORF">KFE25_011690</name>
</gene>
<evidence type="ECO:0000313" key="7">
    <source>
        <dbReference type="Proteomes" id="UP000751190"/>
    </source>
</evidence>
<evidence type="ECO:0000313" key="5">
    <source>
        <dbReference type="EMBL" id="KAG8458135.1"/>
    </source>
</evidence>
<dbReference type="Pfam" id="PF00023">
    <property type="entry name" value="Ank"/>
    <property type="match status" value="1"/>
</dbReference>
<feature type="compositionally biased region" description="Basic residues" evidence="4">
    <location>
        <begin position="680"/>
        <end position="690"/>
    </location>
</feature>
<feature type="region of interest" description="Disordered" evidence="4">
    <location>
        <begin position="253"/>
        <end position="292"/>
    </location>
</feature>
<evidence type="ECO:0000256" key="3">
    <source>
        <dbReference type="PROSITE-ProRule" id="PRU00023"/>
    </source>
</evidence>
<feature type="compositionally biased region" description="Low complexity" evidence="4">
    <location>
        <begin position="660"/>
        <end position="675"/>
    </location>
</feature>
<accession>A0A8J6C5H4</accession>
<dbReference type="AlphaFoldDB" id="A0A8J6C5H4"/>
<evidence type="ECO:0000256" key="4">
    <source>
        <dbReference type="SAM" id="MobiDB-lite"/>
    </source>
</evidence>
<dbReference type="PANTHER" id="PTHR24171:SF8">
    <property type="entry name" value="BRCA1-ASSOCIATED RING DOMAIN PROTEIN 1"/>
    <property type="match status" value="1"/>
</dbReference>
<evidence type="ECO:0000313" key="6">
    <source>
        <dbReference type="EMBL" id="KAG8458159.1"/>
    </source>
</evidence>
<dbReference type="GO" id="GO:0004842">
    <property type="term" value="F:ubiquitin-protein transferase activity"/>
    <property type="evidence" value="ECO:0007669"/>
    <property type="project" value="TreeGrafter"/>
</dbReference>
<comment type="caution">
    <text evidence="5">The sequence shown here is derived from an EMBL/GenBank/DDBJ whole genome shotgun (WGS) entry which is preliminary data.</text>
</comment>